<evidence type="ECO:0000256" key="3">
    <source>
        <dbReference type="ARBA" id="ARBA00022448"/>
    </source>
</evidence>
<feature type="transmembrane region" description="Helical" evidence="5">
    <location>
        <begin position="34"/>
        <end position="60"/>
    </location>
</feature>
<feature type="transmembrane region" description="Helical" evidence="5">
    <location>
        <begin position="104"/>
        <end position="127"/>
    </location>
</feature>
<evidence type="ECO:0000256" key="4">
    <source>
        <dbReference type="ARBA" id="ARBA00022475"/>
    </source>
</evidence>
<keyword evidence="3" id="KW-0813">Transport</keyword>
<evidence type="ECO:0000256" key="1">
    <source>
        <dbReference type="ARBA" id="ARBA00004651"/>
    </source>
</evidence>
<evidence type="ECO:0000256" key="2">
    <source>
        <dbReference type="ARBA" id="ARBA00008335"/>
    </source>
</evidence>
<keyword evidence="5" id="KW-0472">Membrane</keyword>
<dbReference type="PANTHER" id="PTHR43271:SF2">
    <property type="entry name" value="BLL2771 PROTEIN"/>
    <property type="match status" value="1"/>
</dbReference>
<evidence type="ECO:0000256" key="5">
    <source>
        <dbReference type="SAM" id="Phobius"/>
    </source>
</evidence>
<comment type="caution">
    <text evidence="6">The sequence shown here is derived from an EMBL/GenBank/DDBJ whole genome shotgun (WGS) entry which is preliminary data.</text>
</comment>
<dbReference type="InterPro" id="IPR036259">
    <property type="entry name" value="MFS_trans_sf"/>
</dbReference>
<protein>
    <submittedName>
        <fullName evidence="6">Transporter</fullName>
    </submittedName>
</protein>
<dbReference type="PANTHER" id="PTHR43271">
    <property type="entry name" value="BLL2771 PROTEIN"/>
    <property type="match status" value="1"/>
</dbReference>
<organism evidence="6 7">
    <name type="scientific">Komagataeibacter europaeus NBRC 3261</name>
    <dbReference type="NCBI Taxonomy" id="1234669"/>
    <lineage>
        <taxon>Bacteria</taxon>
        <taxon>Pseudomonadati</taxon>
        <taxon>Pseudomonadota</taxon>
        <taxon>Alphaproteobacteria</taxon>
        <taxon>Acetobacterales</taxon>
        <taxon>Acetobacteraceae</taxon>
        <taxon>Komagataeibacter</taxon>
    </lineage>
</organism>
<feature type="transmembrane region" description="Helical" evidence="5">
    <location>
        <begin position="80"/>
        <end position="98"/>
    </location>
</feature>
<comment type="subcellular location">
    <subcellularLocation>
        <location evidence="1">Cell membrane</location>
        <topology evidence="1">Multi-pass membrane protein</topology>
    </subcellularLocation>
</comment>
<dbReference type="Proteomes" id="UP000032675">
    <property type="component" value="Unassembled WGS sequence"/>
</dbReference>
<dbReference type="Gene3D" id="1.20.1250.20">
    <property type="entry name" value="MFS general substrate transporter like domains"/>
    <property type="match status" value="1"/>
</dbReference>
<sequence>MVFLLPVTVTPFFGRLIGTIGRTQAFLLSQIAGIAGIALTLSAYLPAIIVGQALSCMAVFAGQSCATGYTRNGRSAATGLYLTCYYLGGSIGAVARAPLYARHGWLGCAVLICLVALASTALACVAWKENGTNA</sequence>
<evidence type="ECO:0000313" key="6">
    <source>
        <dbReference type="EMBL" id="GAN97828.1"/>
    </source>
</evidence>
<keyword evidence="4" id="KW-1003">Cell membrane</keyword>
<keyword evidence="5" id="KW-1133">Transmembrane helix</keyword>
<dbReference type="SUPFAM" id="SSF103473">
    <property type="entry name" value="MFS general substrate transporter"/>
    <property type="match status" value="1"/>
</dbReference>
<dbReference type="GO" id="GO:0005886">
    <property type="term" value="C:plasma membrane"/>
    <property type="evidence" value="ECO:0007669"/>
    <property type="project" value="UniProtKB-SubCell"/>
</dbReference>
<accession>A0A0D6Q3E9</accession>
<dbReference type="AlphaFoldDB" id="A0A0D6Q3E9"/>
<name>A0A0D6Q3E9_KOMEU</name>
<comment type="similarity">
    <text evidence="2">Belongs to the major facilitator superfamily.</text>
</comment>
<reference evidence="6 7" key="1">
    <citation type="submission" date="2012-11" db="EMBL/GenBank/DDBJ databases">
        <title>Whole genome sequence of Gluconacetobacter europaeus NBRC3261.</title>
        <authorList>
            <person name="Azuma Y."/>
            <person name="Higashiura N."/>
            <person name="Hirakawa H."/>
            <person name="Matsushita K."/>
        </authorList>
    </citation>
    <scope>NUCLEOTIDE SEQUENCE [LARGE SCALE GENOMIC DNA]</scope>
    <source>
        <strain evidence="6 7">NBRC 3261</strain>
    </source>
</reference>
<evidence type="ECO:0000313" key="7">
    <source>
        <dbReference type="Proteomes" id="UP000032675"/>
    </source>
</evidence>
<dbReference type="EMBL" id="BANI01000228">
    <property type="protein sequence ID" value="GAN97828.1"/>
    <property type="molecule type" value="Genomic_DNA"/>
</dbReference>
<proteinExistence type="inferred from homology"/>
<gene>
    <name evidence="6" type="ORF">Geu3261_0266_001</name>
</gene>
<keyword evidence="5" id="KW-0812">Transmembrane</keyword>